<name>A0AAU6SAK3_9MICO</name>
<dbReference type="Gene3D" id="3.40.190.10">
    <property type="entry name" value="Periplasmic binding protein-like II"/>
    <property type="match status" value="1"/>
</dbReference>
<dbReference type="InterPro" id="IPR050490">
    <property type="entry name" value="Bact_solute-bd_prot1"/>
</dbReference>
<protein>
    <submittedName>
        <fullName evidence="1">Sugar ABC transporter substrate-binding protein</fullName>
    </submittedName>
</protein>
<dbReference type="CDD" id="cd13585">
    <property type="entry name" value="PBP2_TMBP_like"/>
    <property type="match status" value="1"/>
</dbReference>
<dbReference type="SUPFAM" id="SSF53850">
    <property type="entry name" value="Periplasmic binding protein-like II"/>
    <property type="match status" value="1"/>
</dbReference>
<dbReference type="RefSeq" id="WP_349428513.1">
    <property type="nucleotide sequence ID" value="NZ_CP151632.1"/>
</dbReference>
<dbReference type="PANTHER" id="PTHR43649">
    <property type="entry name" value="ARABINOSE-BINDING PROTEIN-RELATED"/>
    <property type="match status" value="1"/>
</dbReference>
<dbReference type="EMBL" id="CP151632">
    <property type="protein sequence ID" value="WZO33976.1"/>
    <property type="molecule type" value="Genomic_DNA"/>
</dbReference>
<reference evidence="1" key="1">
    <citation type="submission" date="2024-04" db="EMBL/GenBank/DDBJ databases">
        <authorList>
            <person name="Roder T."/>
            <person name="Oberhansli S."/>
            <person name="Kreuzer M."/>
        </authorList>
    </citation>
    <scope>NUCLEOTIDE SEQUENCE</scope>
    <source>
        <strain evidence="1">LWS13-1.2</strain>
    </source>
</reference>
<accession>A0AAU6SAK3</accession>
<dbReference type="InterPro" id="IPR006059">
    <property type="entry name" value="SBP"/>
</dbReference>
<evidence type="ECO:0000313" key="1">
    <source>
        <dbReference type="EMBL" id="WZO33976.1"/>
    </source>
</evidence>
<dbReference type="AlphaFoldDB" id="A0AAU6SAK3"/>
<sequence length="454" mass="47656">MGQPTHALKEETTAMKTRASLTIAGLTVLAVTAAGCSGSSSGSGDADGPVEIEFWASQQAPSIALTEEALQPVLDAFEEESGIHVKLEVVDWANLTNRTLTAASTGVGPDVINIGNSNATTFQATGAFLPFGDEELEAIGGSERFVPASFATGGAEGQPPTSIPYIGYVYGLYYNKNILAEAGVEPPTSWEELTEVAQQVTDPDNGVWGLSIPGGMTQTNMHMAFILGTQDGGAPFDSEGSPTFTDPGLVDGIQRYIDLIGSLGVVNPADAQNTDTQQPMANFVDGKSAMLMGQNDVERALRERGLTPDDYGIVPIPTPIPLPSGGEDISSFVGGINISIFKNTEHKEAALEFVKYITSPEAQEIIDVPFGALPVNTDGVITYTDNPVAIETFSEILANRVTTFPRIPTFAGFTANVGGAVTQLVAQAATTGSVSRDDIVDALQEAQEQFEATN</sequence>
<proteinExistence type="predicted"/>
<dbReference type="PANTHER" id="PTHR43649:SF12">
    <property type="entry name" value="DIACETYLCHITOBIOSE BINDING PROTEIN DASA"/>
    <property type="match status" value="1"/>
</dbReference>
<organism evidence="1">
    <name type="scientific">Microbacterium sp. LWS13-1.2</name>
    <dbReference type="NCBI Taxonomy" id="3135264"/>
    <lineage>
        <taxon>Bacteria</taxon>
        <taxon>Bacillati</taxon>
        <taxon>Actinomycetota</taxon>
        <taxon>Actinomycetes</taxon>
        <taxon>Micrococcales</taxon>
        <taxon>Microbacteriaceae</taxon>
        <taxon>Microbacterium</taxon>
    </lineage>
</organism>
<dbReference type="Pfam" id="PF01547">
    <property type="entry name" value="SBP_bac_1"/>
    <property type="match status" value="1"/>
</dbReference>
<gene>
    <name evidence="1" type="ORF">MRBLWS13_001616</name>
</gene>